<keyword evidence="4" id="KW-0479">Metal-binding</keyword>
<keyword evidence="4" id="KW-0474">Menaquinone biosynthesis</keyword>
<feature type="active site" description="Proton donor" evidence="4">
    <location>
        <position position="267"/>
    </location>
</feature>
<dbReference type="HAMAP" id="MF_01935">
    <property type="entry name" value="MenF"/>
    <property type="match status" value="1"/>
</dbReference>
<evidence type="ECO:0000256" key="1">
    <source>
        <dbReference type="ARBA" id="ARBA00000799"/>
    </source>
</evidence>
<comment type="similarity">
    <text evidence="2 4">Belongs to the isochorismate synthase family.</text>
</comment>
<dbReference type="Pfam" id="PF00425">
    <property type="entry name" value="Chorismate_bind"/>
    <property type="match status" value="1"/>
</dbReference>
<dbReference type="GO" id="GO:0009234">
    <property type="term" value="P:menaquinone biosynthetic process"/>
    <property type="evidence" value="ECO:0007669"/>
    <property type="project" value="UniProtKB-UniRule"/>
</dbReference>
<keyword evidence="3 4" id="KW-0413">Isomerase</keyword>
<comment type="catalytic activity">
    <reaction evidence="1 4">
        <text>chorismate = isochorismate</text>
        <dbReference type="Rhea" id="RHEA:18985"/>
        <dbReference type="ChEBI" id="CHEBI:29748"/>
        <dbReference type="ChEBI" id="CHEBI:29780"/>
        <dbReference type="EC" id="5.4.4.2"/>
    </reaction>
</comment>
<dbReference type="SUPFAM" id="SSF56322">
    <property type="entry name" value="ADC synthase"/>
    <property type="match status" value="1"/>
</dbReference>
<feature type="binding site" evidence="4">
    <location>
        <position position="446"/>
    </location>
    <ligand>
        <name>Mg(2+)</name>
        <dbReference type="ChEBI" id="CHEBI:18420"/>
    </ligand>
</feature>
<proteinExistence type="inferred from homology"/>
<dbReference type="InterPro" id="IPR004561">
    <property type="entry name" value="IsoChor_synthase"/>
</dbReference>
<feature type="active site" description="Proton acceptor" evidence="4">
    <location>
        <position position="218"/>
    </location>
</feature>
<comment type="caution">
    <text evidence="6">The sequence shown here is derived from an EMBL/GenBank/DDBJ whole genome shotgun (WGS) entry which is preliminary data.</text>
</comment>
<accession>A0A916W8A6</accession>
<dbReference type="GO" id="GO:0008909">
    <property type="term" value="F:isochorismate synthase activity"/>
    <property type="evidence" value="ECO:0007669"/>
    <property type="project" value="UniProtKB-UniRule"/>
</dbReference>
<dbReference type="Gene3D" id="3.60.120.10">
    <property type="entry name" value="Anthranilate synthase"/>
    <property type="match status" value="1"/>
</dbReference>
<sequence>MLEVKEDTLESLLRKAIQGLQSSESRIVSYTKKIKNINPLEFFDAGSEFHMERSFWKSTIDEFTLVGIGNAYTVGVGHLPINELEEAWQSIIHNAVIYNPYEEPGIGLAAIGGMDFDPLKQKTSLWNKFKQNALRIPRFMLANKGKNFYLTITIMVKTDDDPKEITEHLLKQETFLLAKRNIPSENITILHQKEVEPNKWKDTVKKTTEYITAGHVEKVVLARELQLEFQEDVQLTKVLQQLMDKQPTSYIFAYEVKDNCFIGATPERLVKVEHNELLSTCLAGTAPRGQNEEDDEKLGYELLHDDKNLQEHDFVVQMIKDSVEEYCEDLQIPEHPVLYKLRNLQHLYTPVKGKFKDGYSIFHVIEKLHPTPALGGEPRPEALTYIREHEQLDRGWYGAPFGWIDNNQNGEFAVAIRSGLIKNNKASLFAGCGVVKDSDPEAEYEETRIKFMPMLTVLGG</sequence>
<keyword evidence="7" id="KW-1185">Reference proteome</keyword>
<feature type="binding site" evidence="4">
    <location>
        <position position="311"/>
    </location>
    <ligand>
        <name>Mg(2+)</name>
        <dbReference type="ChEBI" id="CHEBI:18420"/>
    </ligand>
</feature>
<dbReference type="RefSeq" id="WP_188384538.1">
    <property type="nucleotide sequence ID" value="NZ_BMEY01000009.1"/>
</dbReference>
<dbReference type="EMBL" id="BMEY01000009">
    <property type="protein sequence ID" value="GGA76474.1"/>
    <property type="molecule type" value="Genomic_DNA"/>
</dbReference>
<evidence type="ECO:0000256" key="4">
    <source>
        <dbReference type="HAMAP-Rule" id="MF_01935"/>
    </source>
</evidence>
<feature type="domain" description="Chorismate-utilising enzyme C-terminal" evidence="5">
    <location>
        <begin position="198"/>
        <end position="450"/>
    </location>
</feature>
<evidence type="ECO:0000259" key="5">
    <source>
        <dbReference type="Pfam" id="PF00425"/>
    </source>
</evidence>
<dbReference type="PANTHER" id="PTHR42839">
    <property type="entry name" value="ISOCHORISMATE SYNTHASE ENTC"/>
    <property type="match status" value="1"/>
</dbReference>
<comment type="cofactor">
    <cofactor evidence="4">
        <name>Mg(2+)</name>
        <dbReference type="ChEBI" id="CHEBI:18420"/>
    </cofactor>
</comment>
<dbReference type="EC" id="5.4.4.2" evidence="4"/>
<dbReference type="AlphaFoldDB" id="A0A916W8A6"/>
<evidence type="ECO:0000313" key="7">
    <source>
        <dbReference type="Proteomes" id="UP000613512"/>
    </source>
</evidence>
<comment type="pathway">
    <text evidence="4">Quinol/quinone metabolism; 1,4-dihydroxy-2-naphthoate biosynthesis; 1,4-dihydroxy-2-naphthoate from chorismate: step 1/7.</text>
</comment>
<dbReference type="GO" id="GO:0000287">
    <property type="term" value="F:magnesium ion binding"/>
    <property type="evidence" value="ECO:0007669"/>
    <property type="project" value="UniProtKB-UniRule"/>
</dbReference>
<reference evidence="6" key="1">
    <citation type="journal article" date="2014" name="Int. J. Syst. Evol. Microbiol.">
        <title>Complete genome sequence of Corynebacterium casei LMG S-19264T (=DSM 44701T), isolated from a smear-ripened cheese.</title>
        <authorList>
            <consortium name="US DOE Joint Genome Institute (JGI-PGF)"/>
            <person name="Walter F."/>
            <person name="Albersmeier A."/>
            <person name="Kalinowski J."/>
            <person name="Ruckert C."/>
        </authorList>
    </citation>
    <scope>NUCLEOTIDE SEQUENCE</scope>
    <source>
        <strain evidence="6">CGMCC 1.12408</strain>
    </source>
</reference>
<keyword evidence="4" id="KW-0460">Magnesium</keyword>
<dbReference type="NCBIfam" id="TIGR00543">
    <property type="entry name" value="isochor_syn"/>
    <property type="match status" value="1"/>
</dbReference>
<organism evidence="6 7">
    <name type="scientific">Ornithinibacillus halotolerans</name>
    <dbReference type="NCBI Taxonomy" id="1274357"/>
    <lineage>
        <taxon>Bacteria</taxon>
        <taxon>Bacillati</taxon>
        <taxon>Bacillota</taxon>
        <taxon>Bacilli</taxon>
        <taxon>Bacillales</taxon>
        <taxon>Bacillaceae</taxon>
        <taxon>Ornithinibacillus</taxon>
    </lineage>
</organism>
<dbReference type="InterPro" id="IPR034681">
    <property type="entry name" value="MenF"/>
</dbReference>
<dbReference type="Proteomes" id="UP000613512">
    <property type="component" value="Unassembled WGS sequence"/>
</dbReference>
<protein>
    <recommendedName>
        <fullName evidence="4">Isochorismate synthase MenF</fullName>
        <ecNumber evidence="4">5.4.4.2</ecNumber>
    </recommendedName>
    <alternativeName>
        <fullName evidence="4">Isochorismate mutase</fullName>
    </alternativeName>
</protein>
<comment type="pathway">
    <text evidence="4">Quinol/quinone metabolism; menaquinone biosynthesis.</text>
</comment>
<dbReference type="GO" id="GO:0009697">
    <property type="term" value="P:salicylic acid biosynthetic process"/>
    <property type="evidence" value="ECO:0007669"/>
    <property type="project" value="TreeGrafter"/>
</dbReference>
<gene>
    <name evidence="4" type="primary">menF</name>
    <name evidence="6" type="ORF">GCM10008025_20100</name>
</gene>
<dbReference type="InterPro" id="IPR015890">
    <property type="entry name" value="Chorismate_C"/>
</dbReference>
<evidence type="ECO:0000256" key="3">
    <source>
        <dbReference type="ARBA" id="ARBA00023235"/>
    </source>
</evidence>
<evidence type="ECO:0000313" key="6">
    <source>
        <dbReference type="EMBL" id="GGA76474.1"/>
    </source>
</evidence>
<evidence type="ECO:0000256" key="2">
    <source>
        <dbReference type="ARBA" id="ARBA00005297"/>
    </source>
</evidence>
<reference evidence="6" key="2">
    <citation type="submission" date="2020-09" db="EMBL/GenBank/DDBJ databases">
        <authorList>
            <person name="Sun Q."/>
            <person name="Zhou Y."/>
        </authorList>
    </citation>
    <scope>NUCLEOTIDE SEQUENCE</scope>
    <source>
        <strain evidence="6">CGMCC 1.12408</strain>
    </source>
</reference>
<comment type="function">
    <text evidence="4">Catalyzes the conversion of chorismate to isochorismate.</text>
</comment>
<dbReference type="PANTHER" id="PTHR42839:SF1">
    <property type="entry name" value="ISOCHORISMATE SYNTHASE MENF"/>
    <property type="match status" value="1"/>
</dbReference>
<name>A0A916W8A6_9BACI</name>
<dbReference type="InterPro" id="IPR005801">
    <property type="entry name" value="ADC_synthase"/>
</dbReference>